<dbReference type="EMBL" id="RWJN01000311">
    <property type="protein sequence ID" value="TCD63268.1"/>
    <property type="molecule type" value="Genomic_DNA"/>
</dbReference>
<evidence type="ECO:0000313" key="1">
    <source>
        <dbReference type="EMBL" id="TCD63268.1"/>
    </source>
</evidence>
<gene>
    <name evidence="1" type="ORF">EIP91_005789</name>
</gene>
<reference evidence="1 2" key="1">
    <citation type="submission" date="2018-11" db="EMBL/GenBank/DDBJ databases">
        <title>Genome assembly of Steccherinum ochraceum LE-BIN_3174, the white-rot fungus of the Steccherinaceae family (The Residual Polyporoid clade, Polyporales, Basidiomycota).</title>
        <authorList>
            <person name="Fedorova T.V."/>
            <person name="Glazunova O.A."/>
            <person name="Landesman E.O."/>
            <person name="Moiseenko K.V."/>
            <person name="Psurtseva N.V."/>
            <person name="Savinova O.S."/>
            <person name="Shakhova N.V."/>
            <person name="Tyazhelova T.V."/>
            <person name="Vasina D.V."/>
        </authorList>
    </citation>
    <scope>NUCLEOTIDE SEQUENCE [LARGE SCALE GENOMIC DNA]</scope>
    <source>
        <strain evidence="1 2">LE-BIN_3174</strain>
    </source>
</reference>
<accession>A0A4R0RHP6</accession>
<sequence length="182" mass="20678">MSAFGCLAGKNSAERKQRLDTLWAVAADFASRAPTLSRSWIHDSVTGVGYCHTGRQLDVHPRLTVRSILPGRLRRVFIRTPQEPLSRAILFAQFVIWTPQPDSEFFDATLYRHLWPFFLTVYFLPYGAHNLSSRLSGTSSPGLAPLWRTTFSCRSSVRAWMNLGRKTRVNIVDVRPSEPDEI</sequence>
<dbReference type="Proteomes" id="UP000292702">
    <property type="component" value="Unassembled WGS sequence"/>
</dbReference>
<proteinExistence type="predicted"/>
<comment type="caution">
    <text evidence="1">The sequence shown here is derived from an EMBL/GenBank/DDBJ whole genome shotgun (WGS) entry which is preliminary data.</text>
</comment>
<evidence type="ECO:0000313" key="2">
    <source>
        <dbReference type="Proteomes" id="UP000292702"/>
    </source>
</evidence>
<keyword evidence="2" id="KW-1185">Reference proteome</keyword>
<name>A0A4R0RHP6_9APHY</name>
<organism evidence="1 2">
    <name type="scientific">Steccherinum ochraceum</name>
    <dbReference type="NCBI Taxonomy" id="92696"/>
    <lineage>
        <taxon>Eukaryota</taxon>
        <taxon>Fungi</taxon>
        <taxon>Dikarya</taxon>
        <taxon>Basidiomycota</taxon>
        <taxon>Agaricomycotina</taxon>
        <taxon>Agaricomycetes</taxon>
        <taxon>Polyporales</taxon>
        <taxon>Steccherinaceae</taxon>
        <taxon>Steccherinum</taxon>
    </lineage>
</organism>
<protein>
    <submittedName>
        <fullName evidence="1">Uncharacterized protein</fullName>
    </submittedName>
</protein>
<dbReference type="AlphaFoldDB" id="A0A4R0RHP6"/>